<protein>
    <submittedName>
        <fullName evidence="2">DUF2384 domain-containing protein</fullName>
    </submittedName>
</protein>
<dbReference type="InterPro" id="IPR024467">
    <property type="entry name" value="Xre/MbcA/ParS-like_toxin-bd"/>
</dbReference>
<comment type="caution">
    <text evidence="2">The sequence shown here is derived from an EMBL/GenBank/DDBJ whole genome shotgun (WGS) entry which is preliminary data.</text>
</comment>
<keyword evidence="3" id="KW-1185">Reference proteome</keyword>
<dbReference type="NCBIfam" id="TIGR02293">
    <property type="entry name" value="TAS_TIGR02293"/>
    <property type="match status" value="1"/>
</dbReference>
<reference evidence="2 3" key="1">
    <citation type="submission" date="2018-12" db="EMBL/GenBank/DDBJ databases">
        <title>three novel Halomonas strain isolated from plants.</title>
        <authorList>
            <person name="Sun C."/>
        </authorList>
    </citation>
    <scope>NUCLEOTIDE SEQUENCE [LARGE SCALE GENOMIC DNA]</scope>
    <source>
        <strain evidence="2 3">RC</strain>
    </source>
</reference>
<organism evidence="2 3">
    <name type="scientific">Vreelandella populi</name>
    <dbReference type="NCBI Taxonomy" id="2498858"/>
    <lineage>
        <taxon>Bacteria</taxon>
        <taxon>Pseudomonadati</taxon>
        <taxon>Pseudomonadota</taxon>
        <taxon>Gammaproteobacteria</taxon>
        <taxon>Oceanospirillales</taxon>
        <taxon>Halomonadaceae</taxon>
        <taxon>Vreelandella</taxon>
    </lineage>
</organism>
<dbReference type="Proteomes" id="UP000286912">
    <property type="component" value="Unassembled WGS sequence"/>
</dbReference>
<dbReference type="Pfam" id="PF09722">
    <property type="entry name" value="Xre_MbcA_ParS_C"/>
    <property type="match status" value="1"/>
</dbReference>
<dbReference type="AlphaFoldDB" id="A0A433L8X0"/>
<feature type="domain" description="Antitoxin Xre/MbcA/ParS-like toxin-binding" evidence="1">
    <location>
        <begin position="91"/>
        <end position="140"/>
    </location>
</feature>
<dbReference type="OrthoDB" id="6166782at2"/>
<proteinExistence type="predicted"/>
<gene>
    <name evidence="2" type="ORF">ELY37_18210</name>
</gene>
<dbReference type="InterPro" id="IPR011979">
    <property type="entry name" value="Antitox_Xre"/>
</dbReference>
<dbReference type="EMBL" id="RZHD01000010">
    <property type="protein sequence ID" value="RUR43612.1"/>
    <property type="molecule type" value="Genomic_DNA"/>
</dbReference>
<evidence type="ECO:0000313" key="2">
    <source>
        <dbReference type="EMBL" id="RUR43612.1"/>
    </source>
</evidence>
<evidence type="ECO:0000313" key="3">
    <source>
        <dbReference type="Proteomes" id="UP000286912"/>
    </source>
</evidence>
<name>A0A433L8X0_9GAMM</name>
<sequence length="143" mass="15575">MPMVSATDCGRDLQEKVAKLLGASDNVSLDLLIRRGIPLSAIDRVDAYGVNAVELSIISKKTLKHRLDQGKPLTQCEGDKLYRAIMATLFATSIFGNNQKTDTWLLKPRKAFGGQNALQASATTPGYNCVVTLLERLRHGFAA</sequence>
<evidence type="ECO:0000259" key="1">
    <source>
        <dbReference type="Pfam" id="PF09722"/>
    </source>
</evidence>
<accession>A0A433L8X0</accession>